<keyword evidence="3 5" id="KW-0347">Helicase</keyword>
<evidence type="ECO:0000259" key="6">
    <source>
        <dbReference type="PROSITE" id="PS51198"/>
    </source>
</evidence>
<evidence type="ECO:0000256" key="1">
    <source>
        <dbReference type="ARBA" id="ARBA00022741"/>
    </source>
</evidence>
<name>A0A5C3QW47_9AGAR</name>
<dbReference type="SUPFAM" id="SSF52540">
    <property type="entry name" value="P-loop containing nucleoside triphosphate hydrolases"/>
    <property type="match status" value="1"/>
</dbReference>
<feature type="binding site" evidence="5">
    <location>
        <begin position="498"/>
        <end position="505"/>
    </location>
    <ligand>
        <name>ATP</name>
        <dbReference type="ChEBI" id="CHEBI:30616"/>
    </ligand>
</feature>
<dbReference type="Gene3D" id="3.40.50.300">
    <property type="entry name" value="P-loop containing nucleotide triphosphate hydrolases"/>
    <property type="match status" value="2"/>
</dbReference>
<evidence type="ECO:0000256" key="3">
    <source>
        <dbReference type="ARBA" id="ARBA00022806"/>
    </source>
</evidence>
<dbReference type="InterPro" id="IPR014017">
    <property type="entry name" value="DNA_helicase_UvrD-like_C"/>
</dbReference>
<reference evidence="7 8" key="1">
    <citation type="journal article" date="2019" name="Nat. Ecol. Evol.">
        <title>Megaphylogeny resolves global patterns of mushroom evolution.</title>
        <authorList>
            <person name="Varga T."/>
            <person name="Krizsan K."/>
            <person name="Foldi C."/>
            <person name="Dima B."/>
            <person name="Sanchez-Garcia M."/>
            <person name="Sanchez-Ramirez S."/>
            <person name="Szollosi G.J."/>
            <person name="Szarkandi J.G."/>
            <person name="Papp V."/>
            <person name="Albert L."/>
            <person name="Andreopoulos W."/>
            <person name="Angelini C."/>
            <person name="Antonin V."/>
            <person name="Barry K.W."/>
            <person name="Bougher N.L."/>
            <person name="Buchanan P."/>
            <person name="Buyck B."/>
            <person name="Bense V."/>
            <person name="Catcheside P."/>
            <person name="Chovatia M."/>
            <person name="Cooper J."/>
            <person name="Damon W."/>
            <person name="Desjardin D."/>
            <person name="Finy P."/>
            <person name="Geml J."/>
            <person name="Haridas S."/>
            <person name="Hughes K."/>
            <person name="Justo A."/>
            <person name="Karasinski D."/>
            <person name="Kautmanova I."/>
            <person name="Kiss B."/>
            <person name="Kocsube S."/>
            <person name="Kotiranta H."/>
            <person name="LaButti K.M."/>
            <person name="Lechner B.E."/>
            <person name="Liimatainen K."/>
            <person name="Lipzen A."/>
            <person name="Lukacs Z."/>
            <person name="Mihaltcheva S."/>
            <person name="Morgado L.N."/>
            <person name="Niskanen T."/>
            <person name="Noordeloos M.E."/>
            <person name="Ohm R.A."/>
            <person name="Ortiz-Santana B."/>
            <person name="Ovrebo C."/>
            <person name="Racz N."/>
            <person name="Riley R."/>
            <person name="Savchenko A."/>
            <person name="Shiryaev A."/>
            <person name="Soop K."/>
            <person name="Spirin V."/>
            <person name="Szebenyi C."/>
            <person name="Tomsovsky M."/>
            <person name="Tulloss R.E."/>
            <person name="Uehling J."/>
            <person name="Grigoriev I.V."/>
            <person name="Vagvolgyi C."/>
            <person name="Papp T."/>
            <person name="Martin F.M."/>
            <person name="Miettinen O."/>
            <person name="Hibbett D.S."/>
            <person name="Nagy L.G."/>
        </authorList>
    </citation>
    <scope>NUCLEOTIDE SEQUENCE [LARGE SCALE GENOMIC DNA]</scope>
    <source>
        <strain evidence="7 8">CBS 309.79</strain>
    </source>
</reference>
<dbReference type="OrthoDB" id="3156807at2759"/>
<organism evidence="7 8">
    <name type="scientific">Pterulicium gracile</name>
    <dbReference type="NCBI Taxonomy" id="1884261"/>
    <lineage>
        <taxon>Eukaryota</taxon>
        <taxon>Fungi</taxon>
        <taxon>Dikarya</taxon>
        <taxon>Basidiomycota</taxon>
        <taxon>Agaricomycotina</taxon>
        <taxon>Agaricomycetes</taxon>
        <taxon>Agaricomycetidae</taxon>
        <taxon>Agaricales</taxon>
        <taxon>Pleurotineae</taxon>
        <taxon>Pterulaceae</taxon>
        <taxon>Pterulicium</taxon>
    </lineage>
</organism>
<dbReference type="GO" id="GO:0004386">
    <property type="term" value="F:helicase activity"/>
    <property type="evidence" value="ECO:0007669"/>
    <property type="project" value="UniProtKB-UniRule"/>
</dbReference>
<dbReference type="PANTHER" id="PTHR21529">
    <property type="entry name" value="MAMMARY TURMOR VIRUS RECEPTOR HOMOLOG 1, 2 MTVR1, 2"/>
    <property type="match status" value="1"/>
</dbReference>
<evidence type="ECO:0000256" key="4">
    <source>
        <dbReference type="ARBA" id="ARBA00022840"/>
    </source>
</evidence>
<dbReference type="PANTHER" id="PTHR21529:SF4">
    <property type="entry name" value="TPR AND ANKYRIN REPEAT-CONTAINING PROTEIN 1"/>
    <property type="match status" value="1"/>
</dbReference>
<feature type="domain" description="UvrD-like helicase ATP-binding" evidence="6">
    <location>
        <begin position="477"/>
        <end position="822"/>
    </location>
</feature>
<dbReference type="GO" id="GO:0005524">
    <property type="term" value="F:ATP binding"/>
    <property type="evidence" value="ECO:0007669"/>
    <property type="project" value="UniProtKB-UniRule"/>
</dbReference>
<keyword evidence="1 5" id="KW-0547">Nucleotide-binding</keyword>
<dbReference type="Proteomes" id="UP000305067">
    <property type="component" value="Unassembled WGS sequence"/>
</dbReference>
<evidence type="ECO:0000256" key="5">
    <source>
        <dbReference type="PROSITE-ProRule" id="PRU00560"/>
    </source>
</evidence>
<keyword evidence="2 5" id="KW-0378">Hydrolase</keyword>
<protein>
    <recommendedName>
        <fullName evidence="6">UvrD-like helicase ATP-binding domain-containing protein</fullName>
    </recommendedName>
</protein>
<dbReference type="STRING" id="1884261.A0A5C3QW47"/>
<dbReference type="SUPFAM" id="SSF48452">
    <property type="entry name" value="TPR-like"/>
    <property type="match status" value="1"/>
</dbReference>
<keyword evidence="8" id="KW-1185">Reference proteome</keyword>
<proteinExistence type="predicted"/>
<dbReference type="InterPro" id="IPR011990">
    <property type="entry name" value="TPR-like_helical_dom_sf"/>
</dbReference>
<accession>A0A5C3QW47</accession>
<keyword evidence="4 5" id="KW-0067">ATP-binding</keyword>
<sequence>MKLKRVRSDPLQELEKSLVSSESDFITALARLQITDDNAGELAGHLLSSGDPLLALVISGAENVAPLQRWLRDALPTSLEQMQNSQGPPFLHQLSAALLSVSPALDREVGTRVMKAHHFLQQVPSAWGVLLSLQLNDAHQSISRAKTVGEEVVDEWGDLGVLAKRPKQKKRRMAARQPITIVDVKLLSTMGLEVPNSPLEVSGAARCLIDGLHDIAELYFSVIRGTDIKRALSHRIFSRTVVVHTTAVPESAAVAAPLSPQQEEVTHGIPMKAALYLDGVDGFGEWRVQISSKAEKHLRSAKRADSKLFNIIMKKIKELSQGHFSDDNQKRLNGPKHGVPVYEAKMTRDTRLVYQVDCVSDYSGNHEVQVIRIFGVYTHAKLDSRFWDSMGHQLSRKGPEYTKRCIYRKKPFIKQDKVFAPATFPPRPENAATPTESLALPPQDLEQIHSLLVLEKYISLSQELLNSILLDTDATLPFDLTPQEKQIVEHSASCYVLGRSGTGKTTTMLFKMLGIQRAYEIQQNKHSNDAHHKPRQIFVTQSRVLASKVEEYFSRLLFSLSSVSEGAPKQPCATDDVVQLVDEDEEDDRRSDLPSKFALLTHAHFPLFVTFEKLCQLLEGDYGTIAPHKTMVTYESFESSYWTHFPQTLTKGLDPSLVYSEFMGVIKGNEESLHSDTGHMSEKEYGALSHRTQSTFSGLRKMIYTLFTAYQKEKRSRGEYDAADRTHFLLRAIKSQGAPNRLIDFLYVDEVQDNLLIDAFLLRSLCSNPNGLFWAGDTAQTISVGSSFRFNDLKAFLFHVEQRHVEVPAPTTFQLIINYRSHAGIVNAAHSVISLITDFWPYSIDQLARETGVVDGLKPVFFRGYESDSVRYEQFLFGESGSPIEFGAQQVILVRNENARNKLREQVGQIGLIFTLYESKGLEFNDVLLYNFFEDSSADLSSWRVVLNGLSDRHRQLMEAAPTFDSIRHAKICTELKFLYVAITRARKNMWIVDRSQKAEPMRLLWTSKDQVHNCTPGTDVPHLAVSSTPDEWADQGHTLFRNKRIAAECYEKAEADRNAADAYLRAESYDAAAKLYRKLGLFDEAISVVREHRAQMDDRLASTIVEVAKIFYLNSSRFQEATGLFDSLDEELEYLEELDMDVTKASLLESIGRKREAAEVHLSEGRIMDAAKLFFDDDCEHAPFGTTINPTVKVSPLSTLVNLVSGVDLSHLSSDIRNEMIMFQALANGERARESLRVLGQSFQKSGNVAAALLCFDVFFAHFPALKVASPEDIADHLTIFIAYVKLLQNAATSPDPCQHTHLQKLFGFRYSSENVVLVSQSTFLHSRLSSSSSQLLTARATDEGIHIFEWELNIVFTRSLLDRLHQRIDVCDTSCQNASAFIPCNAYTLSERCNRPQCPNVHVARSAMSGDLFNQRIRVHLQHIIIIYLRHSIAGHSYMLIQERRRMALSRLYEALYPPMPALGSPHDIRKGMIPEWDRGVGIVKDWCQEFMYQLNPHNVPAFFLTAFVQVTTLSFLLDDAKSTALYLTRSPPLVGRLESLPPWYIHANALEEIAVAIQAISPVSASAAVVNIRHILQAQVPLNISVFCDFIEHTASLLIMSRNWSKHAPLHRTALPRNWLLSALNPRMNRYCERKMTNTFVVALGELMERLYTGRGADHLYFEGKSMSSFEQRSPLMPSIFITRMCKTLSLLGYNWREVQGHVQEHMRVLWKPDRFYSTHYRQCVDARPGDWGPIMHYVRRLNRAGPFQEDMIQLYHTSKTDPTALPSFSGSRAISFELVDDLANILMRSTDGSMNAKSAPFVVPEDATTEASEGATVEEEEEEEPVLEVVENIEEVQEELTLVDHVGESVALSGGLGFEATPTTIEEIQAASFLQTVFKKRYTLVPSDKGKPVHNYYKKLYLSPLPHLLLCLEQILIDLNAQKRLVIKRLRMVEHQEIDRMMEKEDYLRQVIKAVHNHQKDLLPMSELHEAQDTNKLKQIVVQLDQLMRNTPSVDVMRFREDMALAYKAIVVQPKPKEKEVKSDLVVEDDLYV</sequence>
<dbReference type="Pfam" id="PF13361">
    <property type="entry name" value="UvrD_C"/>
    <property type="match status" value="1"/>
</dbReference>
<gene>
    <name evidence="7" type="ORF">BDV98DRAFT_600292</name>
</gene>
<dbReference type="Pfam" id="PF00580">
    <property type="entry name" value="UvrD-helicase"/>
    <property type="match status" value="1"/>
</dbReference>
<evidence type="ECO:0000313" key="7">
    <source>
        <dbReference type="EMBL" id="TFL06225.1"/>
    </source>
</evidence>
<dbReference type="PROSITE" id="PS51198">
    <property type="entry name" value="UVRD_HELICASE_ATP_BIND"/>
    <property type="match status" value="1"/>
</dbReference>
<dbReference type="InterPro" id="IPR014016">
    <property type="entry name" value="UvrD-like_ATP-bd"/>
</dbReference>
<evidence type="ECO:0000313" key="8">
    <source>
        <dbReference type="Proteomes" id="UP000305067"/>
    </source>
</evidence>
<dbReference type="EMBL" id="ML178815">
    <property type="protein sequence ID" value="TFL06225.1"/>
    <property type="molecule type" value="Genomic_DNA"/>
</dbReference>
<evidence type="ECO:0000256" key="2">
    <source>
        <dbReference type="ARBA" id="ARBA00022801"/>
    </source>
</evidence>
<dbReference type="GO" id="GO:0016787">
    <property type="term" value="F:hydrolase activity"/>
    <property type="evidence" value="ECO:0007669"/>
    <property type="project" value="UniProtKB-UniRule"/>
</dbReference>
<dbReference type="InterPro" id="IPR027417">
    <property type="entry name" value="P-loop_NTPase"/>
</dbReference>
<dbReference type="InterPro" id="IPR039904">
    <property type="entry name" value="TRANK1"/>
</dbReference>